<feature type="chain" id="PRO_5025594997" evidence="8">
    <location>
        <begin position="24"/>
        <end position="671"/>
    </location>
</feature>
<evidence type="ECO:0000313" key="11">
    <source>
        <dbReference type="Proteomes" id="UP000799302"/>
    </source>
</evidence>
<feature type="domain" description="ML-like" evidence="9">
    <location>
        <begin position="25"/>
        <end position="166"/>
    </location>
</feature>
<evidence type="ECO:0000259" key="9">
    <source>
        <dbReference type="SMART" id="SM01320"/>
    </source>
</evidence>
<evidence type="ECO:0000256" key="6">
    <source>
        <dbReference type="ARBA" id="ARBA00023136"/>
    </source>
</evidence>
<feature type="transmembrane region" description="Helical" evidence="7">
    <location>
        <begin position="374"/>
        <end position="400"/>
    </location>
</feature>
<dbReference type="EMBL" id="MU004242">
    <property type="protein sequence ID" value="KAF2664523.1"/>
    <property type="molecule type" value="Genomic_DNA"/>
</dbReference>
<dbReference type="PANTHER" id="PTHR31145:SF5">
    <property type="entry name" value="DUF907 DOMAIN PROTEIN (AFU_ORTHOLOGUE AFUA_2G06100)"/>
    <property type="match status" value="1"/>
</dbReference>
<dbReference type="Proteomes" id="UP000799302">
    <property type="component" value="Unassembled WGS sequence"/>
</dbReference>
<sequence length="671" mass="73444">MKALCSTSTILLACAILPSAVLGGDVLQSNGFSMCSADADITVQKLNIQYDKGSNQVVFDVAGTSTKQQEVTATLTVTAYGQQVYTNTFDPCSNSTRVAQLCPIPSGSYSANGSQAIPEKYANLIPAIAFTVPDLDGMAKLTFTAKDTGEQVACIQSAVGNGKTFSVPAVPLVAAGVAGTALLVSGLSALGAGGQPGVSSPSPSFADVIGWFQSMAMNGMLSVTYPQVYRSFSRNFGFAGLLIPWDTMQSGIDAFRQKTGGNLTDDSVDFLKNATFVYQGANGTITKRSLFTSRLVARASTDSAGSNHVVSGIQAYVEPFIIPKSNTFMTVLMIFGIIILAIVIGILLFKLVLELVALMGKLSKPLDGFRKRYWWIMAKTITNLILLLYGVWTLYCVYQFTQGDSWAAKVLAGITLAIFTGVLVWFSWKIWSLARMYRKADGDASALFENKETWRKYSIFYEHYKKSYWWVFIPVIIYTFARGVIIAAGDGHGLFQTGGQLILEAIMLLMLIFFRPYAHKSSNWISITIQVVKLLSVLCILVFVDQIGMSDAPKAITGIVLVAMQSVLTGLLAILIIVNGLIHLCRTNPHRKARKEAEKQRDTLTPLDPHASFLDPERWQKRTTFESLDGNKPYVVDTSRYDHIRKPSSTSMQMPLLPHVSLPSQYRTSRY</sequence>
<protein>
    <submittedName>
        <fullName evidence="10">TRP-domain-containing protein</fullName>
    </submittedName>
</protein>
<feature type="transmembrane region" description="Helical" evidence="7">
    <location>
        <begin position="494"/>
        <end position="512"/>
    </location>
</feature>
<keyword evidence="3 7" id="KW-0812">Transmembrane</keyword>
<feature type="transmembrane region" description="Helical" evidence="7">
    <location>
        <begin position="328"/>
        <end position="353"/>
    </location>
</feature>
<keyword evidence="4 8" id="KW-0732">Signal</keyword>
<keyword evidence="11" id="KW-1185">Reference proteome</keyword>
<evidence type="ECO:0000313" key="10">
    <source>
        <dbReference type="EMBL" id="KAF2664523.1"/>
    </source>
</evidence>
<dbReference type="Pfam" id="PF06011">
    <property type="entry name" value="TRP"/>
    <property type="match status" value="1"/>
</dbReference>
<comment type="subcellular location">
    <subcellularLocation>
        <location evidence="1">Membrane</location>
        <topology evidence="1">Multi-pass membrane protein</topology>
    </subcellularLocation>
</comment>
<keyword evidence="6 7" id="KW-0472">Membrane</keyword>
<dbReference type="InterPro" id="IPR010308">
    <property type="entry name" value="TRP_C"/>
</dbReference>
<gene>
    <name evidence="10" type="ORF">BT63DRAFT_429284</name>
</gene>
<proteinExistence type="inferred from homology"/>
<dbReference type="PANTHER" id="PTHR31145">
    <property type="entry name" value="INTEGRAL MEMBRANE PROTEIN (AFU_ORTHOLOGUE AFUA_7G01610)"/>
    <property type="match status" value="1"/>
</dbReference>
<evidence type="ECO:0000256" key="2">
    <source>
        <dbReference type="ARBA" id="ARBA00010642"/>
    </source>
</evidence>
<dbReference type="OrthoDB" id="2115177at2759"/>
<dbReference type="GO" id="GO:0016020">
    <property type="term" value="C:membrane"/>
    <property type="evidence" value="ECO:0007669"/>
    <property type="project" value="UniProtKB-SubCell"/>
</dbReference>
<comment type="similarity">
    <text evidence="2">Belongs to the transient receptor potential (TRP) ion channel family.</text>
</comment>
<dbReference type="InterPro" id="IPR040241">
    <property type="entry name" value="TRP_Flc/Pkd2-like"/>
</dbReference>
<evidence type="ECO:0000256" key="4">
    <source>
        <dbReference type="ARBA" id="ARBA00022729"/>
    </source>
</evidence>
<dbReference type="GO" id="GO:0009272">
    <property type="term" value="P:fungal-type cell wall biogenesis"/>
    <property type="evidence" value="ECO:0007669"/>
    <property type="project" value="TreeGrafter"/>
</dbReference>
<dbReference type="InterPro" id="IPR032800">
    <property type="entry name" value="TRP_N"/>
</dbReference>
<keyword evidence="5 7" id="KW-1133">Transmembrane helix</keyword>
<evidence type="ECO:0000256" key="3">
    <source>
        <dbReference type="ARBA" id="ARBA00022692"/>
    </source>
</evidence>
<feature type="transmembrane region" description="Helical" evidence="7">
    <location>
        <begin position="406"/>
        <end position="428"/>
    </location>
</feature>
<name>A0A6A6TZU4_9PEZI</name>
<dbReference type="GO" id="GO:0055085">
    <property type="term" value="P:transmembrane transport"/>
    <property type="evidence" value="ECO:0007669"/>
    <property type="project" value="TreeGrafter"/>
</dbReference>
<evidence type="ECO:0000256" key="8">
    <source>
        <dbReference type="SAM" id="SignalP"/>
    </source>
</evidence>
<evidence type="ECO:0000256" key="5">
    <source>
        <dbReference type="ARBA" id="ARBA00022989"/>
    </source>
</evidence>
<dbReference type="Pfam" id="PF14558">
    <property type="entry name" value="TRP_N"/>
    <property type="match status" value="1"/>
</dbReference>
<feature type="transmembrane region" description="Helical" evidence="7">
    <location>
        <begin position="468"/>
        <end position="488"/>
    </location>
</feature>
<feature type="transmembrane region" description="Helical" evidence="7">
    <location>
        <begin position="556"/>
        <end position="585"/>
    </location>
</feature>
<organism evidence="10 11">
    <name type="scientific">Microthyrium microscopicum</name>
    <dbReference type="NCBI Taxonomy" id="703497"/>
    <lineage>
        <taxon>Eukaryota</taxon>
        <taxon>Fungi</taxon>
        <taxon>Dikarya</taxon>
        <taxon>Ascomycota</taxon>
        <taxon>Pezizomycotina</taxon>
        <taxon>Dothideomycetes</taxon>
        <taxon>Dothideomycetes incertae sedis</taxon>
        <taxon>Microthyriales</taxon>
        <taxon>Microthyriaceae</taxon>
        <taxon>Microthyrium</taxon>
    </lineage>
</organism>
<evidence type="ECO:0000256" key="7">
    <source>
        <dbReference type="SAM" id="Phobius"/>
    </source>
</evidence>
<feature type="signal peptide" evidence="8">
    <location>
        <begin position="1"/>
        <end position="23"/>
    </location>
</feature>
<accession>A0A6A6TZU4</accession>
<reference evidence="10" key="1">
    <citation type="journal article" date="2020" name="Stud. Mycol.">
        <title>101 Dothideomycetes genomes: a test case for predicting lifestyles and emergence of pathogens.</title>
        <authorList>
            <person name="Haridas S."/>
            <person name="Albert R."/>
            <person name="Binder M."/>
            <person name="Bloem J."/>
            <person name="Labutti K."/>
            <person name="Salamov A."/>
            <person name="Andreopoulos B."/>
            <person name="Baker S."/>
            <person name="Barry K."/>
            <person name="Bills G."/>
            <person name="Bluhm B."/>
            <person name="Cannon C."/>
            <person name="Castanera R."/>
            <person name="Culley D."/>
            <person name="Daum C."/>
            <person name="Ezra D."/>
            <person name="Gonzalez J."/>
            <person name="Henrissat B."/>
            <person name="Kuo A."/>
            <person name="Liang C."/>
            <person name="Lipzen A."/>
            <person name="Lutzoni F."/>
            <person name="Magnuson J."/>
            <person name="Mondo S."/>
            <person name="Nolan M."/>
            <person name="Ohm R."/>
            <person name="Pangilinan J."/>
            <person name="Park H.-J."/>
            <person name="Ramirez L."/>
            <person name="Alfaro M."/>
            <person name="Sun H."/>
            <person name="Tritt A."/>
            <person name="Yoshinaga Y."/>
            <person name="Zwiers L.-H."/>
            <person name="Turgeon B."/>
            <person name="Goodwin S."/>
            <person name="Spatafora J."/>
            <person name="Crous P."/>
            <person name="Grigoriev I."/>
        </authorList>
    </citation>
    <scope>NUCLEOTIDE SEQUENCE</scope>
    <source>
        <strain evidence="10">CBS 115976</strain>
    </source>
</reference>
<dbReference type="SMART" id="SM01320">
    <property type="entry name" value="TRP_N"/>
    <property type="match status" value="1"/>
</dbReference>
<feature type="transmembrane region" description="Helical" evidence="7">
    <location>
        <begin position="524"/>
        <end position="544"/>
    </location>
</feature>
<evidence type="ECO:0000256" key="1">
    <source>
        <dbReference type="ARBA" id="ARBA00004141"/>
    </source>
</evidence>
<dbReference type="AlphaFoldDB" id="A0A6A6TZU4"/>